<dbReference type="EnsemblPlants" id="Pp3c11_3060V3.1">
    <property type="protein sequence ID" value="Pp3c11_3060V3.1"/>
    <property type="gene ID" value="Pp3c11_3060"/>
</dbReference>
<feature type="compositionally biased region" description="Basic and acidic residues" evidence="2">
    <location>
        <begin position="90"/>
        <end position="100"/>
    </location>
</feature>
<accession>A0A2K1JT99</accession>
<dbReference type="InterPro" id="IPR040320">
    <property type="entry name" value="At4g37920-like"/>
</dbReference>
<dbReference type="PANTHER" id="PTHR31755:SF3">
    <property type="entry name" value="EXOCYST COMPLEX COMPONENT SEC6"/>
    <property type="match status" value="1"/>
</dbReference>
<proteinExistence type="predicted"/>
<name>A0A2K1JT99_PHYPA</name>
<evidence type="ECO:0000313" key="5">
    <source>
        <dbReference type="Proteomes" id="UP000006727"/>
    </source>
</evidence>
<dbReference type="Proteomes" id="UP000006727">
    <property type="component" value="Chromosome 11"/>
</dbReference>
<organism evidence="3">
    <name type="scientific">Physcomitrium patens</name>
    <name type="common">Spreading-leaved earth moss</name>
    <name type="synonym">Physcomitrella patens</name>
    <dbReference type="NCBI Taxonomy" id="3218"/>
    <lineage>
        <taxon>Eukaryota</taxon>
        <taxon>Viridiplantae</taxon>
        <taxon>Streptophyta</taxon>
        <taxon>Embryophyta</taxon>
        <taxon>Bryophyta</taxon>
        <taxon>Bryophytina</taxon>
        <taxon>Bryopsida</taxon>
        <taxon>Funariidae</taxon>
        <taxon>Funariales</taxon>
        <taxon>Funariaceae</taxon>
        <taxon>Physcomitrium</taxon>
    </lineage>
</organism>
<dbReference type="EMBL" id="ABEU02000011">
    <property type="protein sequence ID" value="PNR44761.1"/>
    <property type="molecule type" value="Genomic_DNA"/>
</dbReference>
<reference evidence="3 5" key="1">
    <citation type="journal article" date="2008" name="Science">
        <title>The Physcomitrella genome reveals evolutionary insights into the conquest of land by plants.</title>
        <authorList>
            <person name="Rensing S."/>
            <person name="Lang D."/>
            <person name="Zimmer A."/>
            <person name="Terry A."/>
            <person name="Salamov A."/>
            <person name="Shapiro H."/>
            <person name="Nishiyama T."/>
            <person name="Perroud P.-F."/>
            <person name="Lindquist E."/>
            <person name="Kamisugi Y."/>
            <person name="Tanahashi T."/>
            <person name="Sakakibara K."/>
            <person name="Fujita T."/>
            <person name="Oishi K."/>
            <person name="Shin-I T."/>
            <person name="Kuroki Y."/>
            <person name="Toyoda A."/>
            <person name="Suzuki Y."/>
            <person name="Hashimoto A."/>
            <person name="Yamaguchi K."/>
            <person name="Sugano A."/>
            <person name="Kohara Y."/>
            <person name="Fujiyama A."/>
            <person name="Anterola A."/>
            <person name="Aoki S."/>
            <person name="Ashton N."/>
            <person name="Barbazuk W.B."/>
            <person name="Barker E."/>
            <person name="Bennetzen J."/>
            <person name="Bezanilla M."/>
            <person name="Blankenship R."/>
            <person name="Cho S.H."/>
            <person name="Dutcher S."/>
            <person name="Estelle M."/>
            <person name="Fawcett J.A."/>
            <person name="Gundlach H."/>
            <person name="Hanada K."/>
            <person name="Heyl A."/>
            <person name="Hicks K.A."/>
            <person name="Hugh J."/>
            <person name="Lohr M."/>
            <person name="Mayer K."/>
            <person name="Melkozernov A."/>
            <person name="Murata T."/>
            <person name="Nelson D."/>
            <person name="Pils B."/>
            <person name="Prigge M."/>
            <person name="Reiss B."/>
            <person name="Renner T."/>
            <person name="Rombauts S."/>
            <person name="Rushton P."/>
            <person name="Sanderfoot A."/>
            <person name="Schween G."/>
            <person name="Shiu S.-H."/>
            <person name="Stueber K."/>
            <person name="Theodoulou F.L."/>
            <person name="Tu H."/>
            <person name="Van de Peer Y."/>
            <person name="Verrier P.J."/>
            <person name="Waters E."/>
            <person name="Wood A."/>
            <person name="Yang L."/>
            <person name="Cove D."/>
            <person name="Cuming A."/>
            <person name="Hasebe M."/>
            <person name="Lucas S."/>
            <person name="Mishler D.B."/>
            <person name="Reski R."/>
            <person name="Grigoriev I."/>
            <person name="Quatrano R.S."/>
            <person name="Boore J.L."/>
        </authorList>
    </citation>
    <scope>NUCLEOTIDE SEQUENCE [LARGE SCALE GENOMIC DNA]</scope>
    <source>
        <strain evidence="4 5">cv. Gransden 2004</strain>
    </source>
</reference>
<evidence type="ECO:0000313" key="4">
    <source>
        <dbReference type="EnsemblPlants" id="Pp3c11_3060V3.1"/>
    </source>
</evidence>
<evidence type="ECO:0000313" key="3">
    <source>
        <dbReference type="EMBL" id="PNR44761.1"/>
    </source>
</evidence>
<feature type="coiled-coil region" evidence="1">
    <location>
        <begin position="183"/>
        <end position="210"/>
    </location>
</feature>
<reference evidence="4" key="3">
    <citation type="submission" date="2020-12" db="UniProtKB">
        <authorList>
            <consortium name="EnsemblPlants"/>
        </authorList>
    </citation>
    <scope>IDENTIFICATION</scope>
</reference>
<keyword evidence="1" id="KW-0175">Coiled coil</keyword>
<dbReference type="FunCoup" id="A0A2K1JT99">
    <property type="interactions" value="1367"/>
</dbReference>
<gene>
    <name evidence="3" type="ORF">PHYPA_014531</name>
</gene>
<dbReference type="Gramene" id="Pp3c11_3060V3.3">
    <property type="protein sequence ID" value="Pp3c11_3060V3.3"/>
    <property type="gene ID" value="Pp3c11_3060"/>
</dbReference>
<dbReference type="Gramene" id="Pp3c11_3060V3.1">
    <property type="protein sequence ID" value="Pp3c11_3060V3.1"/>
    <property type="gene ID" value="Pp3c11_3060"/>
</dbReference>
<protein>
    <submittedName>
        <fullName evidence="3 4">Uncharacterized protein</fullName>
    </submittedName>
</protein>
<feature type="compositionally biased region" description="Polar residues" evidence="2">
    <location>
        <begin position="76"/>
        <end position="89"/>
    </location>
</feature>
<dbReference type="AlphaFoldDB" id="A0A2K1JT99"/>
<dbReference type="EnsemblPlants" id="Pp3c11_3060V3.3">
    <property type="protein sequence ID" value="Pp3c11_3060V3.3"/>
    <property type="gene ID" value="Pp3c11_3060"/>
</dbReference>
<feature type="region of interest" description="Disordered" evidence="2">
    <location>
        <begin position="70"/>
        <end position="119"/>
    </location>
</feature>
<dbReference type="InParanoid" id="A0A2K1JT99"/>
<evidence type="ECO:0000256" key="1">
    <source>
        <dbReference type="SAM" id="Coils"/>
    </source>
</evidence>
<sequence>MAIRVPSMAVASAPAVRAGLVPELVNSGRLGSFNDFCRMAWSARGAPAGLRMNAARRRDVVVVAVGFTGSGRKSRSGQQARTTQVTVDENSYKSEADFTHTRSSNEGMDGLASREAQEEAESSRINRICDKLIDVFLVEKNNPEEWHIYLAVSKEWPNIRPHFFSRCKVQAAQTEDPQRRTNLLKLTRRLKDLDEDMQQHNKLLALIEESPTKLDAIVARQRKDFTDHFFEHLRILIHSSFDDQNRREELSAIAKKCVATVQEYDKNSKDFMSLSAAQMKFDDIVKSPSIEIATKKIENLAKKGELDSSLMLLLSKAYAASKESTLMKEEAKDVMLQLYNAARGNMSRLVPKEVRILRYLLSINDLAERSAEMRNAFIPGLEMEGKDVDQLYTTPEALLMTIQNLLDAVDTNRKGALLKEARKLIQPSVLGRLRAIKQELESQYM</sequence>
<evidence type="ECO:0000256" key="2">
    <source>
        <dbReference type="SAM" id="MobiDB-lite"/>
    </source>
</evidence>
<keyword evidence="5" id="KW-1185">Reference proteome</keyword>
<dbReference type="PANTHER" id="PTHR31755">
    <property type="entry name" value="FOLATE RECEPTOR-LIKE"/>
    <property type="match status" value="1"/>
</dbReference>
<reference evidence="3 5" key="2">
    <citation type="journal article" date="2018" name="Plant J.">
        <title>The Physcomitrella patens chromosome-scale assembly reveals moss genome structure and evolution.</title>
        <authorList>
            <person name="Lang D."/>
            <person name="Ullrich K.K."/>
            <person name="Murat F."/>
            <person name="Fuchs J."/>
            <person name="Jenkins J."/>
            <person name="Haas F.B."/>
            <person name="Piednoel M."/>
            <person name="Gundlach H."/>
            <person name="Van Bel M."/>
            <person name="Meyberg R."/>
            <person name="Vives C."/>
            <person name="Morata J."/>
            <person name="Symeonidi A."/>
            <person name="Hiss M."/>
            <person name="Muchero W."/>
            <person name="Kamisugi Y."/>
            <person name="Saleh O."/>
            <person name="Blanc G."/>
            <person name="Decker E.L."/>
            <person name="van Gessel N."/>
            <person name="Grimwood J."/>
            <person name="Hayes R.D."/>
            <person name="Graham S.W."/>
            <person name="Gunter L.E."/>
            <person name="McDaniel S.F."/>
            <person name="Hoernstein S.N.W."/>
            <person name="Larsson A."/>
            <person name="Li F.W."/>
            <person name="Perroud P.F."/>
            <person name="Phillips J."/>
            <person name="Ranjan P."/>
            <person name="Rokshar D.S."/>
            <person name="Rothfels C.J."/>
            <person name="Schneider L."/>
            <person name="Shu S."/>
            <person name="Stevenson D.W."/>
            <person name="Thummler F."/>
            <person name="Tillich M."/>
            <person name="Villarreal Aguilar J.C."/>
            <person name="Widiez T."/>
            <person name="Wong G.K."/>
            <person name="Wymore A."/>
            <person name="Zhang Y."/>
            <person name="Zimmer A.D."/>
            <person name="Quatrano R.S."/>
            <person name="Mayer K.F.X."/>
            <person name="Goodstein D."/>
            <person name="Casacuberta J.M."/>
            <person name="Vandepoele K."/>
            <person name="Reski R."/>
            <person name="Cuming A.C."/>
            <person name="Tuskan G.A."/>
            <person name="Maumus F."/>
            <person name="Salse J."/>
            <person name="Schmutz J."/>
            <person name="Rensing S.A."/>
        </authorList>
    </citation>
    <scope>NUCLEOTIDE SEQUENCE [LARGE SCALE GENOMIC DNA]</scope>
    <source>
        <strain evidence="4 5">cv. Gransden 2004</strain>
    </source>
</reference>